<evidence type="ECO:0000313" key="2">
    <source>
        <dbReference type="Proteomes" id="UP000799779"/>
    </source>
</evidence>
<protein>
    <submittedName>
        <fullName evidence="1">Uncharacterized protein</fullName>
    </submittedName>
</protein>
<keyword evidence="2" id="KW-1185">Reference proteome</keyword>
<sequence>MVLQERQAASISWTHNRPLWLLSDPKPAPFPVTAHHCRPHDLVSDGGEDTRLTRRRGKIREYESTRVGTQQRDSNSRPLHHEEHTRILGLQPGRPKEVAHIYSFQPLTQHRGAQSQTRQQFQPAYPLSVFNRLGCCQRRYLIHIMLTTWYV</sequence>
<accession>A0A6A5WD48</accession>
<dbReference type="AlphaFoldDB" id="A0A6A5WD48"/>
<dbReference type="EMBL" id="ML977601">
    <property type="protein sequence ID" value="KAF1998719.1"/>
    <property type="molecule type" value="Genomic_DNA"/>
</dbReference>
<dbReference type="Proteomes" id="UP000799779">
    <property type="component" value="Unassembled WGS sequence"/>
</dbReference>
<organism evidence="1 2">
    <name type="scientific">Amniculicola lignicola CBS 123094</name>
    <dbReference type="NCBI Taxonomy" id="1392246"/>
    <lineage>
        <taxon>Eukaryota</taxon>
        <taxon>Fungi</taxon>
        <taxon>Dikarya</taxon>
        <taxon>Ascomycota</taxon>
        <taxon>Pezizomycotina</taxon>
        <taxon>Dothideomycetes</taxon>
        <taxon>Pleosporomycetidae</taxon>
        <taxon>Pleosporales</taxon>
        <taxon>Amniculicolaceae</taxon>
        <taxon>Amniculicola</taxon>
    </lineage>
</organism>
<gene>
    <name evidence="1" type="ORF">P154DRAFT_243181</name>
</gene>
<name>A0A6A5WD48_9PLEO</name>
<evidence type="ECO:0000313" key="1">
    <source>
        <dbReference type="EMBL" id="KAF1998719.1"/>
    </source>
</evidence>
<reference evidence="1" key="1">
    <citation type="journal article" date="2020" name="Stud. Mycol.">
        <title>101 Dothideomycetes genomes: a test case for predicting lifestyles and emergence of pathogens.</title>
        <authorList>
            <person name="Haridas S."/>
            <person name="Albert R."/>
            <person name="Binder M."/>
            <person name="Bloem J."/>
            <person name="Labutti K."/>
            <person name="Salamov A."/>
            <person name="Andreopoulos B."/>
            <person name="Baker S."/>
            <person name="Barry K."/>
            <person name="Bills G."/>
            <person name="Bluhm B."/>
            <person name="Cannon C."/>
            <person name="Castanera R."/>
            <person name="Culley D."/>
            <person name="Daum C."/>
            <person name="Ezra D."/>
            <person name="Gonzalez J."/>
            <person name="Henrissat B."/>
            <person name="Kuo A."/>
            <person name="Liang C."/>
            <person name="Lipzen A."/>
            <person name="Lutzoni F."/>
            <person name="Magnuson J."/>
            <person name="Mondo S."/>
            <person name="Nolan M."/>
            <person name="Ohm R."/>
            <person name="Pangilinan J."/>
            <person name="Park H.-J."/>
            <person name="Ramirez L."/>
            <person name="Alfaro M."/>
            <person name="Sun H."/>
            <person name="Tritt A."/>
            <person name="Yoshinaga Y."/>
            <person name="Zwiers L.-H."/>
            <person name="Turgeon B."/>
            <person name="Goodwin S."/>
            <person name="Spatafora J."/>
            <person name="Crous P."/>
            <person name="Grigoriev I."/>
        </authorList>
    </citation>
    <scope>NUCLEOTIDE SEQUENCE</scope>
    <source>
        <strain evidence="1">CBS 123094</strain>
    </source>
</reference>
<proteinExistence type="predicted"/>